<reference evidence="1" key="1">
    <citation type="submission" date="2014-11" db="EMBL/GenBank/DDBJ databases">
        <authorList>
            <person name="Amaro Gonzalez C."/>
        </authorList>
    </citation>
    <scope>NUCLEOTIDE SEQUENCE</scope>
</reference>
<dbReference type="EMBL" id="GBXM01065654">
    <property type="protein sequence ID" value="JAH42923.1"/>
    <property type="molecule type" value="Transcribed_RNA"/>
</dbReference>
<proteinExistence type="predicted"/>
<reference evidence="1" key="2">
    <citation type="journal article" date="2015" name="Fish Shellfish Immunol.">
        <title>Early steps in the European eel (Anguilla anguilla)-Vibrio vulnificus interaction in the gills: Role of the RtxA13 toxin.</title>
        <authorList>
            <person name="Callol A."/>
            <person name="Pajuelo D."/>
            <person name="Ebbesson L."/>
            <person name="Teles M."/>
            <person name="MacKenzie S."/>
            <person name="Amaro C."/>
        </authorList>
    </citation>
    <scope>NUCLEOTIDE SEQUENCE</scope>
</reference>
<protein>
    <submittedName>
        <fullName evidence="1">Uncharacterized protein</fullName>
    </submittedName>
</protein>
<name>A0A0E9SQY5_ANGAN</name>
<accession>A0A0E9SQY5</accession>
<organism evidence="1">
    <name type="scientific">Anguilla anguilla</name>
    <name type="common">European freshwater eel</name>
    <name type="synonym">Muraena anguilla</name>
    <dbReference type="NCBI Taxonomy" id="7936"/>
    <lineage>
        <taxon>Eukaryota</taxon>
        <taxon>Metazoa</taxon>
        <taxon>Chordata</taxon>
        <taxon>Craniata</taxon>
        <taxon>Vertebrata</taxon>
        <taxon>Euteleostomi</taxon>
        <taxon>Actinopterygii</taxon>
        <taxon>Neopterygii</taxon>
        <taxon>Teleostei</taxon>
        <taxon>Anguilliformes</taxon>
        <taxon>Anguillidae</taxon>
        <taxon>Anguilla</taxon>
    </lineage>
</organism>
<evidence type="ECO:0000313" key="1">
    <source>
        <dbReference type="EMBL" id="JAH42923.1"/>
    </source>
</evidence>
<sequence length="77" mass="8760">MVQLNDTACHLTMLYIHTLGVTYEMCQLDHLLPCTETMVMDLAGFLNHVQIFHTCIMAFPSITAGLTRLNIQYSNQK</sequence>
<dbReference type="AlphaFoldDB" id="A0A0E9SQY5"/>